<evidence type="ECO:0000313" key="2">
    <source>
        <dbReference type="EMBL" id="KAK0637358.1"/>
    </source>
</evidence>
<name>A0AA40CH57_9PEZI</name>
<feature type="region of interest" description="Disordered" evidence="1">
    <location>
        <begin position="60"/>
        <end position="161"/>
    </location>
</feature>
<feature type="compositionally biased region" description="Low complexity" evidence="1">
    <location>
        <begin position="79"/>
        <end position="91"/>
    </location>
</feature>
<protein>
    <submittedName>
        <fullName evidence="2">Uncharacterized protein</fullName>
    </submittedName>
</protein>
<accession>A0AA40CH57</accession>
<dbReference type="Proteomes" id="UP001174934">
    <property type="component" value="Unassembled WGS sequence"/>
</dbReference>
<evidence type="ECO:0000256" key="1">
    <source>
        <dbReference type="SAM" id="MobiDB-lite"/>
    </source>
</evidence>
<organism evidence="2 3">
    <name type="scientific">Bombardia bombarda</name>
    <dbReference type="NCBI Taxonomy" id="252184"/>
    <lineage>
        <taxon>Eukaryota</taxon>
        <taxon>Fungi</taxon>
        <taxon>Dikarya</taxon>
        <taxon>Ascomycota</taxon>
        <taxon>Pezizomycotina</taxon>
        <taxon>Sordariomycetes</taxon>
        <taxon>Sordariomycetidae</taxon>
        <taxon>Sordariales</taxon>
        <taxon>Lasiosphaeriaceae</taxon>
        <taxon>Bombardia</taxon>
    </lineage>
</organism>
<comment type="caution">
    <text evidence="2">The sequence shown here is derived from an EMBL/GenBank/DDBJ whole genome shotgun (WGS) entry which is preliminary data.</text>
</comment>
<feature type="compositionally biased region" description="Polar residues" evidence="1">
    <location>
        <begin position="119"/>
        <end position="130"/>
    </location>
</feature>
<feature type="compositionally biased region" description="Polar residues" evidence="1">
    <location>
        <begin position="145"/>
        <end position="157"/>
    </location>
</feature>
<gene>
    <name evidence="2" type="ORF">B0T17DRAFT_613958</name>
</gene>
<sequence>MSCNNRHRAFASTSFIYEMMVISFLNYQAHEFMEATAGAVFYGRTDALRQLIDNIFTFSSPGQSQKAVDPQEPHMNCKNNGRSNGNSTTNSPAHHKTTTDDVSIPLRVACPKPLRSKTTRAFSNSDKTNNSTRPTPQSPTPSSTWVRTTSADHTSCPSSFSSVGCLLSSRLLKNGRECSPNVHENCDAAEGNLNSINFPEYNNSGSDVEMHKQALFDLDEYERTCLV</sequence>
<dbReference type="EMBL" id="JAULSR010000001">
    <property type="protein sequence ID" value="KAK0637358.1"/>
    <property type="molecule type" value="Genomic_DNA"/>
</dbReference>
<keyword evidence="3" id="KW-1185">Reference proteome</keyword>
<reference evidence="2" key="1">
    <citation type="submission" date="2023-06" db="EMBL/GenBank/DDBJ databases">
        <title>Genome-scale phylogeny and comparative genomics of the fungal order Sordariales.</title>
        <authorList>
            <consortium name="Lawrence Berkeley National Laboratory"/>
            <person name="Hensen N."/>
            <person name="Bonometti L."/>
            <person name="Westerberg I."/>
            <person name="Brannstrom I.O."/>
            <person name="Guillou S."/>
            <person name="Cros-Aarteil S."/>
            <person name="Calhoun S."/>
            <person name="Haridas S."/>
            <person name="Kuo A."/>
            <person name="Mondo S."/>
            <person name="Pangilinan J."/>
            <person name="Riley R."/>
            <person name="LaButti K."/>
            <person name="Andreopoulos B."/>
            <person name="Lipzen A."/>
            <person name="Chen C."/>
            <person name="Yanf M."/>
            <person name="Daum C."/>
            <person name="Ng V."/>
            <person name="Clum A."/>
            <person name="Steindorff A."/>
            <person name="Ohm R."/>
            <person name="Martin F."/>
            <person name="Silar P."/>
            <person name="Natvig D."/>
            <person name="Lalanne C."/>
            <person name="Gautier V."/>
            <person name="Ament-velasquez S.L."/>
            <person name="Kruys A."/>
            <person name="Hutchinson M.I."/>
            <person name="Powell A.J."/>
            <person name="Barry K."/>
            <person name="Miller A.N."/>
            <person name="Grigoriev I.V."/>
            <person name="Debuchy R."/>
            <person name="Gladieux P."/>
            <person name="Thoren M.H."/>
            <person name="Johannesson H."/>
        </authorList>
    </citation>
    <scope>NUCLEOTIDE SEQUENCE</scope>
    <source>
        <strain evidence="2">SMH3391-2</strain>
    </source>
</reference>
<proteinExistence type="predicted"/>
<feature type="compositionally biased region" description="Low complexity" evidence="1">
    <location>
        <begin position="131"/>
        <end position="144"/>
    </location>
</feature>
<dbReference type="AlphaFoldDB" id="A0AA40CH57"/>
<evidence type="ECO:0000313" key="3">
    <source>
        <dbReference type="Proteomes" id="UP001174934"/>
    </source>
</evidence>